<evidence type="ECO:0000256" key="5">
    <source>
        <dbReference type="HAMAP-Rule" id="MF_01358"/>
    </source>
</evidence>
<protein>
    <recommendedName>
        <fullName evidence="5">NADH-quinone oxidoreductase subunit D</fullName>
        <ecNumber evidence="5">7.1.1.-</ecNumber>
    </recommendedName>
    <alternativeName>
        <fullName evidence="5">NADH dehydrogenase I subunit D</fullName>
    </alternativeName>
    <alternativeName>
        <fullName evidence="5">NDH-1 subunit D</fullName>
    </alternativeName>
</protein>
<keyword evidence="4 5" id="KW-0520">NAD</keyword>
<dbReference type="PROSITE" id="PS00535">
    <property type="entry name" value="COMPLEX1_49K"/>
    <property type="match status" value="1"/>
</dbReference>
<comment type="caution">
    <text evidence="8">The sequence shown here is derived from an EMBL/GenBank/DDBJ whole genome shotgun (WGS) entry which is preliminary data.</text>
</comment>
<evidence type="ECO:0000259" key="7">
    <source>
        <dbReference type="Pfam" id="PF00346"/>
    </source>
</evidence>
<dbReference type="PANTHER" id="PTHR11993">
    <property type="entry name" value="NADH-UBIQUINONE OXIDOREDUCTASE 49 KDA SUBUNIT"/>
    <property type="match status" value="1"/>
</dbReference>
<keyword evidence="3 5" id="KW-1278">Translocase</keyword>
<dbReference type="EMBL" id="MFGW01000164">
    <property type="protein sequence ID" value="OGF63433.1"/>
    <property type="molecule type" value="Genomic_DNA"/>
</dbReference>
<keyword evidence="2 5" id="KW-0813">Transport</keyword>
<dbReference type="NCBIfam" id="TIGR01962">
    <property type="entry name" value="NuoD"/>
    <property type="match status" value="1"/>
</dbReference>
<dbReference type="AlphaFoldDB" id="A0A1F5VIY8"/>
<keyword evidence="5" id="KW-0874">Quinone</keyword>
<proteinExistence type="inferred from homology"/>
<evidence type="ECO:0000256" key="2">
    <source>
        <dbReference type="ARBA" id="ARBA00022448"/>
    </source>
</evidence>
<comment type="similarity">
    <text evidence="1 5 6">Belongs to the complex I 49 kDa subunit family.</text>
</comment>
<dbReference type="InterPro" id="IPR014029">
    <property type="entry name" value="NADH_UbQ_OxRdtase_49kDa_CS"/>
</dbReference>
<sequence length="460" mass="51832">MKKEKEDKKDFQEGIELFEEKIDGKHHLLVNMGPSHPSMHGIIKIILELDGELVINSEVEIGYLHRAFEKTCENRFWNGVIPYTDRLNYCSPIINNVGYVLAVEKLFGLEIPDRCKYIRVIMSELARIADHLTCIGAAAMELGAFTVFLYAMKAREYLYELLEDVTGARVTNAYTRIGGLKADLPNGFTTKTLNALDKVKEVIKETHALLTGNRIFIDRMKGVGIVSPEDAIAWGFTGPCLRSTGVDYDVRKAFPYLVYNEMNFEIPVGENGDNFDRYLVRMEEMIQSIRIIEQAFEKIPSSLPTTEGLEYEPAKIIEMAKKGLVPEDKDTLKLLLPNTLEGIDAEKIRDICSSDKSAVLEPKEEVYTNIEALMQHFKLIMNKHGIRPPEGEVYFPVEAANGELGFYLVSKGEDKPYRIHVRPPCFAILSALPVMIKGLMVADVIPTFGSINMIGGELDR</sequence>
<dbReference type="NCBIfam" id="NF004739">
    <property type="entry name" value="PRK06075.1"/>
    <property type="match status" value="1"/>
</dbReference>
<dbReference type="GO" id="GO:0005886">
    <property type="term" value="C:plasma membrane"/>
    <property type="evidence" value="ECO:0007669"/>
    <property type="project" value="UniProtKB-SubCell"/>
</dbReference>
<dbReference type="Proteomes" id="UP000178943">
    <property type="component" value="Unassembled WGS sequence"/>
</dbReference>
<evidence type="ECO:0000256" key="6">
    <source>
        <dbReference type="RuleBase" id="RU003685"/>
    </source>
</evidence>
<dbReference type="SUPFAM" id="SSF56762">
    <property type="entry name" value="HydB/Nqo4-like"/>
    <property type="match status" value="1"/>
</dbReference>
<organism evidence="8 9">
    <name type="scientific">Candidatus Fischerbacteria bacterium RBG_13_37_8</name>
    <dbReference type="NCBI Taxonomy" id="1817863"/>
    <lineage>
        <taxon>Bacteria</taxon>
        <taxon>Candidatus Fischeribacteriota</taxon>
    </lineage>
</organism>
<name>A0A1F5VIY8_9BACT</name>
<comment type="function">
    <text evidence="5">NDH-1 shuttles electrons from NADH, via FMN and iron-sulfur (Fe-S) centers, to quinones in the respiratory chain. The immediate electron acceptor for the enzyme in this species is believed to be ubiquinone. Couples the redox reaction to proton translocation (for every two electrons transferred, four hydrogen ions are translocated across the cytoplasmic membrane), and thus conserves the redox energy in a proton gradient.</text>
</comment>
<dbReference type="STRING" id="1817863.A2Y62_07275"/>
<dbReference type="HAMAP" id="MF_01358">
    <property type="entry name" value="NDH1_NuoD"/>
    <property type="match status" value="1"/>
</dbReference>
<evidence type="ECO:0000256" key="4">
    <source>
        <dbReference type="ARBA" id="ARBA00023027"/>
    </source>
</evidence>
<feature type="domain" description="NADH-quinone oxidoreductase subunit D" evidence="7">
    <location>
        <begin position="142"/>
        <end position="460"/>
    </location>
</feature>
<comment type="catalytic activity">
    <reaction evidence="5">
        <text>a quinone + NADH + 5 H(+)(in) = a quinol + NAD(+) + 4 H(+)(out)</text>
        <dbReference type="Rhea" id="RHEA:57888"/>
        <dbReference type="ChEBI" id="CHEBI:15378"/>
        <dbReference type="ChEBI" id="CHEBI:24646"/>
        <dbReference type="ChEBI" id="CHEBI:57540"/>
        <dbReference type="ChEBI" id="CHEBI:57945"/>
        <dbReference type="ChEBI" id="CHEBI:132124"/>
    </reaction>
</comment>
<gene>
    <name evidence="5" type="primary">nuoD</name>
    <name evidence="8" type="ORF">A2Y62_07275</name>
</gene>
<dbReference type="InterPro" id="IPR022885">
    <property type="entry name" value="NDH1_su_D/H"/>
</dbReference>
<dbReference type="GO" id="GO:0051287">
    <property type="term" value="F:NAD binding"/>
    <property type="evidence" value="ECO:0007669"/>
    <property type="project" value="InterPro"/>
</dbReference>
<reference evidence="8 9" key="1">
    <citation type="journal article" date="2016" name="Nat. Commun.">
        <title>Thousands of microbial genomes shed light on interconnected biogeochemical processes in an aquifer system.</title>
        <authorList>
            <person name="Anantharaman K."/>
            <person name="Brown C.T."/>
            <person name="Hug L.A."/>
            <person name="Sharon I."/>
            <person name="Castelle C.J."/>
            <person name="Probst A.J."/>
            <person name="Thomas B.C."/>
            <person name="Singh A."/>
            <person name="Wilkins M.J."/>
            <person name="Karaoz U."/>
            <person name="Brodie E.L."/>
            <person name="Williams K.H."/>
            <person name="Hubbard S.S."/>
            <person name="Banfield J.F."/>
        </authorList>
    </citation>
    <scope>NUCLEOTIDE SEQUENCE [LARGE SCALE GENOMIC DNA]</scope>
</reference>
<comment type="subunit">
    <text evidence="5">NDH-1 is composed of 14 different subunits. Subunits NuoB, C, D, E, F, and G constitute the peripheral sector of the complex.</text>
</comment>
<evidence type="ECO:0000313" key="8">
    <source>
        <dbReference type="EMBL" id="OGF63433.1"/>
    </source>
</evidence>
<dbReference type="InterPro" id="IPR001135">
    <property type="entry name" value="NADH_Q_OxRdtase_suD"/>
</dbReference>
<dbReference type="GO" id="GO:0050136">
    <property type="term" value="F:NADH dehydrogenase (quinone) (non-electrogenic) activity"/>
    <property type="evidence" value="ECO:0007669"/>
    <property type="project" value="UniProtKB-UniRule"/>
</dbReference>
<dbReference type="EC" id="7.1.1.-" evidence="5"/>
<evidence type="ECO:0000256" key="3">
    <source>
        <dbReference type="ARBA" id="ARBA00022967"/>
    </source>
</evidence>
<dbReference type="GO" id="GO:0048038">
    <property type="term" value="F:quinone binding"/>
    <property type="evidence" value="ECO:0007669"/>
    <property type="project" value="UniProtKB-KW"/>
</dbReference>
<dbReference type="InterPro" id="IPR029014">
    <property type="entry name" value="NiFe-Hase_large"/>
</dbReference>
<dbReference type="PANTHER" id="PTHR11993:SF10">
    <property type="entry name" value="NADH DEHYDROGENASE [UBIQUINONE] IRON-SULFUR PROTEIN 2, MITOCHONDRIAL"/>
    <property type="match status" value="1"/>
</dbReference>
<keyword evidence="5" id="KW-0472">Membrane</keyword>
<dbReference type="Gene3D" id="1.10.645.10">
    <property type="entry name" value="Cytochrome-c3 Hydrogenase, chain B"/>
    <property type="match status" value="1"/>
</dbReference>
<accession>A0A1F5VIY8</accession>
<evidence type="ECO:0000256" key="1">
    <source>
        <dbReference type="ARBA" id="ARBA00005769"/>
    </source>
</evidence>
<keyword evidence="5" id="KW-0830">Ubiquinone</keyword>
<keyword evidence="5" id="KW-1003">Cell membrane</keyword>
<comment type="subcellular location">
    <subcellularLocation>
        <location evidence="5">Cell membrane</location>
        <topology evidence="5">Peripheral membrane protein</topology>
        <orientation evidence="5">Cytoplasmic side</orientation>
    </subcellularLocation>
</comment>
<dbReference type="Pfam" id="PF00346">
    <property type="entry name" value="Complex1_49kDa"/>
    <property type="match status" value="1"/>
</dbReference>
<evidence type="ECO:0000313" key="9">
    <source>
        <dbReference type="Proteomes" id="UP000178943"/>
    </source>
</evidence>